<dbReference type="InterPro" id="IPR001878">
    <property type="entry name" value="Znf_CCHC"/>
</dbReference>
<protein>
    <recommendedName>
        <fullName evidence="3">CCHC-type domain-containing protein</fullName>
    </recommendedName>
</protein>
<sequence length="292" mass="32963">MENHTSNTLAQTNPATRNAIIQTNNTSTYKPISLKPDPTTTENLAKLTLIGKIISAKDVNYNKVIAIIQKAWKDNHGLSIASLGQNTFLFKFTSENDLQHTISSGPWNIDGKHLILKYWTPGTLPHDLDFSTTSFWIQVHNLPIDYMTEENAKRISAHVGNLLKIDINENDTITVGKYLRMKVEIEAYAPLKCGFLLDQSPNPDVWFEFKYERLSDFCFHCGRPGRLKTDCSFDPPSELALKWDIGPKGYGPWIQANPTEQKSSRLTEIIAGPKSTSQDYAYRARQTPSQTT</sequence>
<evidence type="ECO:0000313" key="4">
    <source>
        <dbReference type="EMBL" id="SPC94247.1"/>
    </source>
</evidence>
<name>A0A2N9FUB9_FAGSY</name>
<dbReference type="AlphaFoldDB" id="A0A2N9FUB9"/>
<keyword evidence="1" id="KW-0863">Zinc-finger</keyword>
<dbReference type="InterPro" id="IPR025836">
    <property type="entry name" value="Zn_knuckle_CX2CX4HX4C"/>
</dbReference>
<dbReference type="GO" id="GO:0003676">
    <property type="term" value="F:nucleic acid binding"/>
    <property type="evidence" value="ECO:0007669"/>
    <property type="project" value="InterPro"/>
</dbReference>
<keyword evidence="1" id="KW-0862">Zinc</keyword>
<feature type="domain" description="CCHC-type" evidence="3">
    <location>
        <begin position="218"/>
        <end position="231"/>
    </location>
</feature>
<dbReference type="PANTHER" id="PTHR31286:SF178">
    <property type="entry name" value="DUF4283 DOMAIN-CONTAINING PROTEIN"/>
    <property type="match status" value="1"/>
</dbReference>
<dbReference type="EMBL" id="OIVN01001462">
    <property type="protein sequence ID" value="SPC94247.1"/>
    <property type="molecule type" value="Genomic_DNA"/>
</dbReference>
<dbReference type="InterPro" id="IPR040256">
    <property type="entry name" value="At4g02000-like"/>
</dbReference>
<keyword evidence="1" id="KW-0479">Metal-binding</keyword>
<evidence type="ECO:0000256" key="1">
    <source>
        <dbReference type="PROSITE-ProRule" id="PRU00047"/>
    </source>
</evidence>
<dbReference type="GO" id="GO:0008270">
    <property type="term" value="F:zinc ion binding"/>
    <property type="evidence" value="ECO:0007669"/>
    <property type="project" value="UniProtKB-KW"/>
</dbReference>
<dbReference type="Pfam" id="PF14392">
    <property type="entry name" value="zf-CCHC_4"/>
    <property type="match status" value="1"/>
</dbReference>
<dbReference type="PROSITE" id="PS50158">
    <property type="entry name" value="ZF_CCHC"/>
    <property type="match status" value="1"/>
</dbReference>
<gene>
    <name evidence="4" type="ORF">FSB_LOCUS22129</name>
</gene>
<organism evidence="4">
    <name type="scientific">Fagus sylvatica</name>
    <name type="common">Beechnut</name>
    <dbReference type="NCBI Taxonomy" id="28930"/>
    <lineage>
        <taxon>Eukaryota</taxon>
        <taxon>Viridiplantae</taxon>
        <taxon>Streptophyta</taxon>
        <taxon>Embryophyta</taxon>
        <taxon>Tracheophyta</taxon>
        <taxon>Spermatophyta</taxon>
        <taxon>Magnoliopsida</taxon>
        <taxon>eudicotyledons</taxon>
        <taxon>Gunneridae</taxon>
        <taxon>Pentapetalae</taxon>
        <taxon>rosids</taxon>
        <taxon>fabids</taxon>
        <taxon>Fagales</taxon>
        <taxon>Fagaceae</taxon>
        <taxon>Fagus</taxon>
    </lineage>
</organism>
<feature type="region of interest" description="Disordered" evidence="2">
    <location>
        <begin position="272"/>
        <end position="292"/>
    </location>
</feature>
<proteinExistence type="predicted"/>
<reference evidence="4" key="1">
    <citation type="submission" date="2018-02" db="EMBL/GenBank/DDBJ databases">
        <authorList>
            <person name="Cohen D.B."/>
            <person name="Kent A.D."/>
        </authorList>
    </citation>
    <scope>NUCLEOTIDE SEQUENCE</scope>
</reference>
<dbReference type="InterPro" id="IPR025558">
    <property type="entry name" value="DUF4283"/>
</dbReference>
<accession>A0A2N9FUB9</accession>
<dbReference type="Pfam" id="PF14111">
    <property type="entry name" value="DUF4283"/>
    <property type="match status" value="1"/>
</dbReference>
<dbReference type="PANTHER" id="PTHR31286">
    <property type="entry name" value="GLYCINE-RICH CELL WALL STRUCTURAL PROTEIN 1.8-LIKE"/>
    <property type="match status" value="1"/>
</dbReference>
<evidence type="ECO:0000256" key="2">
    <source>
        <dbReference type="SAM" id="MobiDB-lite"/>
    </source>
</evidence>
<evidence type="ECO:0000259" key="3">
    <source>
        <dbReference type="PROSITE" id="PS50158"/>
    </source>
</evidence>